<dbReference type="Proteomes" id="UP000559010">
    <property type="component" value="Unassembled WGS sequence"/>
</dbReference>
<keyword evidence="3" id="KW-1185">Reference proteome</keyword>
<evidence type="ECO:0000313" key="2">
    <source>
        <dbReference type="EMBL" id="NMM48220.1"/>
    </source>
</evidence>
<feature type="domain" description="DUF547" evidence="1">
    <location>
        <begin position="37"/>
        <end position="159"/>
    </location>
</feature>
<dbReference type="RefSeq" id="WP_169679692.1">
    <property type="nucleotide sequence ID" value="NZ_JABBNU010000004.1"/>
</dbReference>
<dbReference type="Pfam" id="PF04784">
    <property type="entry name" value="DUF547"/>
    <property type="match status" value="1"/>
</dbReference>
<sequence length="236" mass="27486">MNNLVNLSIKLLDAVIANDQQNINQATHSLKNVNLNSLNDDSEKISFWINIYNASFMLLHRKDIAKPKIYKVEAIYIDKKSLSLDVIEHQILRRGKMKYGVGYINNPVSFIKYGQLMPSRVDYRIHFTLNCGAISCPPISSYSNEDLNEKLDNASINFLRAETRVVENLNKIYTTRIFQWYLGDFGGMKGVREILFRFGIIEKDKLHYKIEFTRYNHEDSPDNIAKDYLKEHELTN</sequence>
<evidence type="ECO:0000313" key="3">
    <source>
        <dbReference type="Proteomes" id="UP000559010"/>
    </source>
</evidence>
<protein>
    <submittedName>
        <fullName evidence="2">DUF547 domain-containing protein</fullName>
    </submittedName>
</protein>
<dbReference type="AlphaFoldDB" id="A0A848J0Z5"/>
<dbReference type="PANTHER" id="PTHR46361:SF3">
    <property type="entry name" value="ELECTRON CARRIER_ PROTEIN DISULFIDE OXIDOREDUCTASE"/>
    <property type="match status" value="1"/>
</dbReference>
<name>A0A848J0Z5_9BACT</name>
<evidence type="ECO:0000259" key="1">
    <source>
        <dbReference type="Pfam" id="PF04784"/>
    </source>
</evidence>
<dbReference type="InterPro" id="IPR006869">
    <property type="entry name" value="DUF547"/>
</dbReference>
<comment type="caution">
    <text evidence="2">The sequence shown here is derived from an EMBL/GenBank/DDBJ whole genome shotgun (WGS) entry which is preliminary data.</text>
</comment>
<organism evidence="2 3">
    <name type="scientific">Marinigracilibium pacificum</name>
    <dbReference type="NCBI Taxonomy" id="2729599"/>
    <lineage>
        <taxon>Bacteria</taxon>
        <taxon>Pseudomonadati</taxon>
        <taxon>Bacteroidota</taxon>
        <taxon>Cytophagia</taxon>
        <taxon>Cytophagales</taxon>
        <taxon>Flammeovirgaceae</taxon>
        <taxon>Marinigracilibium</taxon>
    </lineage>
</organism>
<proteinExistence type="predicted"/>
<reference evidence="2 3" key="1">
    <citation type="submission" date="2020-04" db="EMBL/GenBank/DDBJ databases">
        <title>Flammeovirgaceae bacterium KN852 isolated from deep sea.</title>
        <authorList>
            <person name="Zhang D.-C."/>
        </authorList>
    </citation>
    <scope>NUCLEOTIDE SEQUENCE [LARGE SCALE GENOMIC DNA]</scope>
    <source>
        <strain evidence="2 3">KN852</strain>
    </source>
</reference>
<dbReference type="EMBL" id="JABBNU010000004">
    <property type="protein sequence ID" value="NMM48220.1"/>
    <property type="molecule type" value="Genomic_DNA"/>
</dbReference>
<dbReference type="PANTHER" id="PTHR46361">
    <property type="entry name" value="ELECTRON CARRIER/ PROTEIN DISULFIDE OXIDOREDUCTASE"/>
    <property type="match status" value="1"/>
</dbReference>
<accession>A0A848J0Z5</accession>
<gene>
    <name evidence="2" type="ORF">HH304_07405</name>
</gene>